<dbReference type="Proteomes" id="UP000580654">
    <property type="component" value="Unassembled WGS sequence"/>
</dbReference>
<accession>A0A840Y6K8</accession>
<evidence type="ECO:0000313" key="1">
    <source>
        <dbReference type="EMBL" id="MBB5694399.1"/>
    </source>
</evidence>
<comment type="caution">
    <text evidence="1">The sequence shown here is derived from an EMBL/GenBank/DDBJ whole genome shotgun (WGS) entry which is preliminary data.</text>
</comment>
<dbReference type="EMBL" id="JACIJD010000010">
    <property type="protein sequence ID" value="MBB5694399.1"/>
    <property type="molecule type" value="Genomic_DNA"/>
</dbReference>
<gene>
    <name evidence="1" type="ORF">FHS87_002445</name>
</gene>
<dbReference type="AlphaFoldDB" id="A0A840Y6K8"/>
<proteinExistence type="predicted"/>
<protein>
    <submittedName>
        <fullName evidence="1">Uncharacterized protein</fullName>
    </submittedName>
</protein>
<keyword evidence="2" id="KW-1185">Reference proteome</keyword>
<organism evidence="1 2">
    <name type="scientific">Muricoccus pecuniae</name>
    <dbReference type="NCBI Taxonomy" id="693023"/>
    <lineage>
        <taxon>Bacteria</taxon>
        <taxon>Pseudomonadati</taxon>
        <taxon>Pseudomonadota</taxon>
        <taxon>Alphaproteobacteria</taxon>
        <taxon>Acetobacterales</taxon>
        <taxon>Roseomonadaceae</taxon>
        <taxon>Muricoccus</taxon>
    </lineage>
</organism>
<reference evidence="1 2" key="1">
    <citation type="submission" date="2020-08" db="EMBL/GenBank/DDBJ databases">
        <title>Genomic Encyclopedia of Type Strains, Phase IV (KMG-IV): sequencing the most valuable type-strain genomes for metagenomic binning, comparative biology and taxonomic classification.</title>
        <authorList>
            <person name="Goeker M."/>
        </authorList>
    </citation>
    <scope>NUCLEOTIDE SEQUENCE [LARGE SCALE GENOMIC DNA]</scope>
    <source>
        <strain evidence="1 2">DSM 25622</strain>
    </source>
</reference>
<evidence type="ECO:0000313" key="2">
    <source>
        <dbReference type="Proteomes" id="UP000580654"/>
    </source>
</evidence>
<sequence length="254" mass="27322">MGMLAANGTIVGQVNAAAAARLIHETKGLAVLDDLEAIGARPGKDGAAFGDLVQWLKVSYNRDTATKVWVDASRNFKVERLNGFGIEVINNTTGVDSILGSRMIRVQTRKMPEAQASGRRGLEPPTSQEMVRLRDELHCWTFDNVGLIAQVYAEVCPSASERAEEIAAPLRVLARISGNPEHSARLEDALARSVGNALNADDPADVLEDPEAVPPKSATEFCGGCGTCPYRSHNCPLMDERLAAEGFRRGRPGN</sequence>
<name>A0A840Y6K8_9PROT</name>